<evidence type="ECO:0000259" key="1">
    <source>
        <dbReference type="Pfam" id="PF13472"/>
    </source>
</evidence>
<comment type="caution">
    <text evidence="2">The sequence shown here is derived from an EMBL/GenBank/DDBJ whole genome shotgun (WGS) entry which is preliminary data.</text>
</comment>
<dbReference type="SUPFAM" id="SSF52266">
    <property type="entry name" value="SGNH hydrolase"/>
    <property type="match status" value="1"/>
</dbReference>
<name>A0A0K8P494_PISS1</name>
<gene>
    <name evidence="2" type="ORF">ISF6_2850</name>
</gene>
<accession>A0A0K8P494</accession>
<dbReference type="InterPro" id="IPR006311">
    <property type="entry name" value="TAT_signal"/>
</dbReference>
<organism evidence="2 3">
    <name type="scientific">Piscinibacter sakaiensis</name>
    <name type="common">Ideonella sakaiensis</name>
    <dbReference type="NCBI Taxonomy" id="1547922"/>
    <lineage>
        <taxon>Bacteria</taxon>
        <taxon>Pseudomonadati</taxon>
        <taxon>Pseudomonadota</taxon>
        <taxon>Betaproteobacteria</taxon>
        <taxon>Burkholderiales</taxon>
        <taxon>Sphaerotilaceae</taxon>
        <taxon>Piscinibacter</taxon>
    </lineage>
</organism>
<dbReference type="Proteomes" id="UP000037660">
    <property type="component" value="Unassembled WGS sequence"/>
</dbReference>
<dbReference type="PROSITE" id="PS51318">
    <property type="entry name" value="TAT"/>
    <property type="match status" value="1"/>
</dbReference>
<dbReference type="GO" id="GO:0016788">
    <property type="term" value="F:hydrolase activity, acting on ester bonds"/>
    <property type="evidence" value="ECO:0007669"/>
    <property type="project" value="UniProtKB-ARBA"/>
</dbReference>
<feature type="domain" description="SGNH hydrolase-type esterase" evidence="1">
    <location>
        <begin position="60"/>
        <end position="229"/>
    </location>
</feature>
<dbReference type="Gene3D" id="3.40.50.1110">
    <property type="entry name" value="SGNH hydrolase"/>
    <property type="match status" value="1"/>
</dbReference>
<keyword evidence="3" id="KW-1185">Reference proteome</keyword>
<dbReference type="EMBL" id="BBYR01000040">
    <property type="protein sequence ID" value="GAP36995.1"/>
    <property type="molecule type" value="Genomic_DNA"/>
</dbReference>
<proteinExistence type="predicted"/>
<reference evidence="2 3" key="2">
    <citation type="journal article" date="2016" name="Science">
        <title>A bacterium that degrades and assimilates poly(ethylene terephthalate).</title>
        <authorList>
            <person name="Yoshida S."/>
            <person name="Hiraga K."/>
            <person name="Takehana T."/>
            <person name="Taniguchi I."/>
            <person name="Yamaji H."/>
            <person name="Maeda Y."/>
            <person name="Toyohara K."/>
            <person name="Miyamoto K."/>
            <person name="Kimura Y."/>
            <person name="Oda K."/>
        </authorList>
    </citation>
    <scope>NUCLEOTIDE SEQUENCE [LARGE SCALE GENOMIC DNA]</scope>
    <source>
        <strain evidence="3">NBRC 110686 / TISTR 2288 / 201-F6</strain>
    </source>
</reference>
<dbReference type="OrthoDB" id="8995565at2"/>
<sequence length="253" mass="27434">MPPPDAARPPAALPRRRLLQAGVAAATAAAAAVPAWARKIPLPIRPPIQRRDTTLRIGYFGDSTTRGAWYNGNPAPYPDNYTFLHLAGLIQATLAEYAPLEVREEGNDAVSGALLLTGGLIRNDIGSIRPFAERLQLQPYDAVIVGVGICDALYGHTPEQFRQTLAGLYATARDAGIPIVFETPNPVPTSTISPLVESYRPLYAAYDLVIDQNQPTEMSDAFHPTIQGYGAKVERVASVLRSAMTRRFMLIEA</sequence>
<protein>
    <recommendedName>
        <fullName evidence="1">SGNH hydrolase-type esterase domain-containing protein</fullName>
    </recommendedName>
</protein>
<dbReference type="InterPro" id="IPR036514">
    <property type="entry name" value="SGNH_hydro_sf"/>
</dbReference>
<dbReference type="InterPro" id="IPR013830">
    <property type="entry name" value="SGNH_hydro"/>
</dbReference>
<evidence type="ECO:0000313" key="2">
    <source>
        <dbReference type="EMBL" id="GAP36995.1"/>
    </source>
</evidence>
<dbReference type="STRING" id="1547922.ISF6_2850"/>
<reference evidence="3" key="1">
    <citation type="submission" date="2015-07" db="EMBL/GenBank/DDBJ databases">
        <title>Discovery of a poly(ethylene terephthalate assimilation.</title>
        <authorList>
            <person name="Yoshida S."/>
            <person name="Hiraga K."/>
            <person name="Takehana T."/>
            <person name="Taniguchi I."/>
            <person name="Yamaji H."/>
            <person name="Maeda Y."/>
            <person name="Toyohara K."/>
            <person name="Miyamoto K."/>
            <person name="Kimura Y."/>
            <person name="Oda K."/>
        </authorList>
    </citation>
    <scope>NUCLEOTIDE SEQUENCE [LARGE SCALE GENOMIC DNA]</scope>
    <source>
        <strain evidence="3">NBRC 110686 / TISTR 2288 / 201-F6</strain>
    </source>
</reference>
<evidence type="ECO:0000313" key="3">
    <source>
        <dbReference type="Proteomes" id="UP000037660"/>
    </source>
</evidence>
<dbReference type="CDD" id="cd00229">
    <property type="entry name" value="SGNH_hydrolase"/>
    <property type="match status" value="1"/>
</dbReference>
<dbReference type="AlphaFoldDB" id="A0A0K8P494"/>
<dbReference type="Pfam" id="PF13472">
    <property type="entry name" value="Lipase_GDSL_2"/>
    <property type="match status" value="1"/>
</dbReference>
<dbReference type="RefSeq" id="WP_054020955.1">
    <property type="nucleotide sequence ID" value="NZ_BBYR01000040.1"/>
</dbReference>